<proteinExistence type="inferred from homology"/>
<dbReference type="STRING" id="1183432.AGR3A_Lc120014"/>
<dbReference type="Proteomes" id="UP000191988">
    <property type="component" value="Unassembled WGS sequence"/>
</dbReference>
<dbReference type="EMBL" id="FBWK01000048">
    <property type="protein sequence ID" value="CUX45250.1"/>
    <property type="molecule type" value="Genomic_DNA"/>
</dbReference>
<dbReference type="PANTHER" id="PTHR47505">
    <property type="entry name" value="DNA UTILIZATION PROTEIN YHGH"/>
    <property type="match status" value="1"/>
</dbReference>
<dbReference type="Pfam" id="PF00156">
    <property type="entry name" value="Pribosyltran"/>
    <property type="match status" value="1"/>
</dbReference>
<organism evidence="4 5">
    <name type="scientific">Agrobacterium tomkonis CFBP 6623</name>
    <dbReference type="NCBI Taxonomy" id="1183432"/>
    <lineage>
        <taxon>Bacteria</taxon>
        <taxon>Pseudomonadati</taxon>
        <taxon>Pseudomonadota</taxon>
        <taxon>Alphaproteobacteria</taxon>
        <taxon>Hyphomicrobiales</taxon>
        <taxon>Rhizobiaceae</taxon>
        <taxon>Rhizobium/Agrobacterium group</taxon>
        <taxon>Agrobacterium</taxon>
        <taxon>Agrobacterium tumefaciens complex</taxon>
    </lineage>
</organism>
<accession>A0A1S7R194</accession>
<dbReference type="CDD" id="cd06223">
    <property type="entry name" value="PRTases_typeI"/>
    <property type="match status" value="1"/>
</dbReference>
<dbReference type="InterPro" id="IPR029057">
    <property type="entry name" value="PRTase-like"/>
</dbReference>
<evidence type="ECO:0000313" key="4">
    <source>
        <dbReference type="EMBL" id="CUX45250.1"/>
    </source>
</evidence>
<dbReference type="PANTHER" id="PTHR47505:SF1">
    <property type="entry name" value="DNA UTILIZATION PROTEIN YHGH"/>
    <property type="match status" value="1"/>
</dbReference>
<dbReference type="Pfam" id="PF18912">
    <property type="entry name" value="DZR_2"/>
    <property type="match status" value="1"/>
</dbReference>
<evidence type="ECO:0000259" key="2">
    <source>
        <dbReference type="Pfam" id="PF00156"/>
    </source>
</evidence>
<feature type="domain" description="Double zinc ribbon" evidence="3">
    <location>
        <begin position="30"/>
        <end position="77"/>
    </location>
</feature>
<gene>
    <name evidence="4" type="ORF">AGR3A_Lc120014</name>
</gene>
<name>A0A1S7R194_9HYPH</name>
<dbReference type="InterPro" id="IPR000836">
    <property type="entry name" value="PRTase_dom"/>
</dbReference>
<evidence type="ECO:0000259" key="3">
    <source>
        <dbReference type="Pfam" id="PF18912"/>
    </source>
</evidence>
<reference evidence="5" key="1">
    <citation type="submission" date="2016-01" db="EMBL/GenBank/DDBJ databases">
        <authorList>
            <person name="Regsiter A."/>
            <person name="william w."/>
        </authorList>
    </citation>
    <scope>NUCLEOTIDE SEQUENCE [LARGE SCALE GENOMIC DNA]</scope>
    <source>
        <strain evidence="5">CFBP 6623</strain>
    </source>
</reference>
<evidence type="ECO:0000256" key="1">
    <source>
        <dbReference type="ARBA" id="ARBA00008007"/>
    </source>
</evidence>
<evidence type="ECO:0000313" key="5">
    <source>
        <dbReference type="Proteomes" id="UP000191988"/>
    </source>
</evidence>
<dbReference type="SUPFAM" id="SSF53271">
    <property type="entry name" value="PRTase-like"/>
    <property type="match status" value="1"/>
</dbReference>
<sequence length="263" mass="28231">MGAGDDLFSGLMSKSATVPAAARGLLRAAFRMVYPPTCAGCNRMTGGEGALCPDCWREVAFIERPFCEVLGIPFSRDHGEGVVSAQAIADPPPFDRLRAVASHEGTARKLVHRLKYQDRTDLAGLMALWMLRASDGTVDACDCVVPVPLHRHRFLRRRFNQSAELARHLARAAGKPLLAGTLLRVKPTERQVGLSALARRDNVRGAFSFAPGRETDVHGKRVVLVDDVYTTGATVGAASRALRKAGAADVTVLTFAMAISGPI</sequence>
<protein>
    <submittedName>
        <fullName evidence="4">Putative competence protein F (COMF)</fullName>
    </submittedName>
</protein>
<dbReference type="RefSeq" id="WP_046801872.1">
    <property type="nucleotide sequence ID" value="NZ_LT009724.1"/>
</dbReference>
<feature type="domain" description="Phosphoribosyltransferase" evidence="2">
    <location>
        <begin position="212"/>
        <end position="256"/>
    </location>
</feature>
<dbReference type="InterPro" id="IPR044005">
    <property type="entry name" value="DZR_2"/>
</dbReference>
<dbReference type="InterPro" id="IPR051910">
    <property type="entry name" value="ComF/GntX_DNA_util-trans"/>
</dbReference>
<dbReference type="AlphaFoldDB" id="A0A1S7R194"/>
<dbReference type="Gene3D" id="3.40.50.2020">
    <property type="match status" value="1"/>
</dbReference>
<comment type="similarity">
    <text evidence="1">Belongs to the ComF/GntX family.</text>
</comment>
<keyword evidence="5" id="KW-1185">Reference proteome</keyword>